<proteinExistence type="predicted"/>
<evidence type="ECO:0000256" key="1">
    <source>
        <dbReference type="SAM" id="MobiDB-lite"/>
    </source>
</evidence>
<organism evidence="2 3">
    <name type="scientific">Thanatephorus cucumeris (strain AG1-IA)</name>
    <name type="common">Rice sheath blight fungus</name>
    <name type="synonym">Rhizoctonia solani</name>
    <dbReference type="NCBI Taxonomy" id="983506"/>
    <lineage>
        <taxon>Eukaryota</taxon>
        <taxon>Fungi</taxon>
        <taxon>Dikarya</taxon>
        <taxon>Basidiomycota</taxon>
        <taxon>Agaricomycotina</taxon>
        <taxon>Agaricomycetes</taxon>
        <taxon>Cantharellales</taxon>
        <taxon>Ceratobasidiaceae</taxon>
        <taxon>Rhizoctonia</taxon>
        <taxon>Rhizoctonia solani AG-1</taxon>
    </lineage>
</organism>
<name>L8WUW9_THACA</name>
<feature type="region of interest" description="Disordered" evidence="1">
    <location>
        <begin position="126"/>
        <end position="160"/>
    </location>
</feature>
<reference evidence="2 3" key="1">
    <citation type="journal article" date="2013" name="Nat. Commun.">
        <title>The evolution and pathogenic mechanisms of the rice sheath blight pathogen.</title>
        <authorList>
            <person name="Zheng A."/>
            <person name="Lin R."/>
            <person name="Xu L."/>
            <person name="Qin P."/>
            <person name="Tang C."/>
            <person name="Ai P."/>
            <person name="Zhang D."/>
            <person name="Liu Y."/>
            <person name="Sun Z."/>
            <person name="Feng H."/>
            <person name="Wang Y."/>
            <person name="Chen Y."/>
            <person name="Liang X."/>
            <person name="Fu R."/>
            <person name="Li Q."/>
            <person name="Zhang J."/>
            <person name="Yu X."/>
            <person name="Xie Z."/>
            <person name="Ding L."/>
            <person name="Guan P."/>
            <person name="Tang J."/>
            <person name="Liang Y."/>
            <person name="Wang S."/>
            <person name="Deng Q."/>
            <person name="Li S."/>
            <person name="Zhu J."/>
            <person name="Wang L."/>
            <person name="Liu H."/>
            <person name="Li P."/>
        </authorList>
    </citation>
    <scope>NUCLEOTIDE SEQUENCE [LARGE SCALE GENOMIC DNA]</scope>
    <source>
        <strain evidence="3">AG-1 IA</strain>
    </source>
</reference>
<comment type="caution">
    <text evidence="2">The sequence shown here is derived from an EMBL/GenBank/DDBJ whole genome shotgun (WGS) entry which is preliminary data.</text>
</comment>
<dbReference type="EMBL" id="AFRT01000972">
    <property type="protein sequence ID" value="ELU41926.1"/>
    <property type="molecule type" value="Genomic_DNA"/>
</dbReference>
<sequence>MLRPRAKHCPNYGYALCRTCVPYTFKFGKLLDPWVTVISSVLALASTAQHFFTGPNVTLVYSTIARRTGIPGRCPLRLQTYDRRTCAATRPLRCTPDRREPKPPDLHGLTISAWCRRLLQTVNSNHPTYPNPMLKASQSKAKPLHHPVPGPSEDWNQPNQ</sequence>
<gene>
    <name evidence="2" type="ORF">AG1IA_04051</name>
</gene>
<protein>
    <submittedName>
        <fullName evidence="2">Uncharacterized protein</fullName>
    </submittedName>
</protein>
<dbReference type="HOGENOM" id="CLU_1653324_0_0_1"/>
<dbReference type="Proteomes" id="UP000011668">
    <property type="component" value="Unassembled WGS sequence"/>
</dbReference>
<accession>L8WUW9</accession>
<evidence type="ECO:0000313" key="3">
    <source>
        <dbReference type="Proteomes" id="UP000011668"/>
    </source>
</evidence>
<dbReference type="AlphaFoldDB" id="L8WUW9"/>
<evidence type="ECO:0000313" key="2">
    <source>
        <dbReference type="EMBL" id="ELU41926.1"/>
    </source>
</evidence>
<keyword evidence="3" id="KW-1185">Reference proteome</keyword>